<reference evidence="1 2" key="1">
    <citation type="submission" date="2013-01" db="EMBL/GenBank/DDBJ databases">
        <title>The Genome Sequence of Clostridium clostridioforme 90A8.</title>
        <authorList>
            <consortium name="The Broad Institute Genome Sequencing Platform"/>
            <person name="Earl A."/>
            <person name="Ward D."/>
            <person name="Feldgarden M."/>
            <person name="Gevers D."/>
            <person name="Courvalin P."/>
            <person name="Lambert T."/>
            <person name="Walker B."/>
            <person name="Young S.K."/>
            <person name="Zeng Q."/>
            <person name="Gargeya S."/>
            <person name="Fitzgerald M."/>
            <person name="Haas B."/>
            <person name="Abouelleil A."/>
            <person name="Alvarado L."/>
            <person name="Arachchi H.M."/>
            <person name="Berlin A.M."/>
            <person name="Chapman S.B."/>
            <person name="Dewar J."/>
            <person name="Goldberg J."/>
            <person name="Griggs A."/>
            <person name="Gujja S."/>
            <person name="Hansen M."/>
            <person name="Howarth C."/>
            <person name="Imamovic A."/>
            <person name="Larimer J."/>
            <person name="McCowan C."/>
            <person name="Murphy C."/>
            <person name="Neiman D."/>
            <person name="Pearson M."/>
            <person name="Priest M."/>
            <person name="Roberts A."/>
            <person name="Saif S."/>
            <person name="Shea T."/>
            <person name="Sisk P."/>
            <person name="Sykes S."/>
            <person name="Wortman J."/>
            <person name="Nusbaum C."/>
            <person name="Birren B."/>
        </authorList>
    </citation>
    <scope>NUCLEOTIDE SEQUENCE [LARGE SCALE GENOMIC DNA]</scope>
    <source>
        <strain evidence="1 2">90A8</strain>
    </source>
</reference>
<dbReference type="EMBL" id="AGYR01000047">
    <property type="protein sequence ID" value="ENZ10242.1"/>
    <property type="molecule type" value="Genomic_DNA"/>
</dbReference>
<accession>A0A0E2H689</accession>
<dbReference type="InterPro" id="IPR006379">
    <property type="entry name" value="HAD-SF_hydro_IIB"/>
</dbReference>
<dbReference type="GeneID" id="57964150"/>
<dbReference type="HOGENOM" id="CLU_044146_5_1_9"/>
<keyword evidence="1" id="KW-0378">Hydrolase</keyword>
<dbReference type="SFLD" id="SFLDG01144">
    <property type="entry name" value="C2.B.4:_PGP_Like"/>
    <property type="match status" value="1"/>
</dbReference>
<dbReference type="PATRIC" id="fig|999408.3.peg.4527"/>
<dbReference type="Gene3D" id="3.30.1240.10">
    <property type="match status" value="1"/>
</dbReference>
<dbReference type="RefSeq" id="WP_002594042.1">
    <property type="nucleotide sequence ID" value="NZ_KB850983.1"/>
</dbReference>
<dbReference type="InterPro" id="IPR023214">
    <property type="entry name" value="HAD_sf"/>
</dbReference>
<dbReference type="GO" id="GO:0016791">
    <property type="term" value="F:phosphatase activity"/>
    <property type="evidence" value="ECO:0007669"/>
    <property type="project" value="UniProtKB-ARBA"/>
</dbReference>
<name>A0A0E2H689_9FIRM</name>
<dbReference type="Pfam" id="PF08282">
    <property type="entry name" value="Hydrolase_3"/>
    <property type="match status" value="1"/>
</dbReference>
<comment type="caution">
    <text evidence="1">The sequence shown here is derived from an EMBL/GenBank/DDBJ whole genome shotgun (WGS) entry which is preliminary data.</text>
</comment>
<dbReference type="InterPro" id="IPR036412">
    <property type="entry name" value="HAD-like_sf"/>
</dbReference>
<protein>
    <submittedName>
        <fullName evidence="1">Cof-like hydrolase</fullName>
    </submittedName>
</protein>
<dbReference type="NCBIfam" id="TIGR00099">
    <property type="entry name" value="Cof-subfamily"/>
    <property type="match status" value="1"/>
</dbReference>
<evidence type="ECO:0000313" key="1">
    <source>
        <dbReference type="EMBL" id="ENZ10242.1"/>
    </source>
</evidence>
<dbReference type="GO" id="GO:0000287">
    <property type="term" value="F:magnesium ion binding"/>
    <property type="evidence" value="ECO:0007669"/>
    <property type="project" value="TreeGrafter"/>
</dbReference>
<dbReference type="SFLD" id="SFLDG01140">
    <property type="entry name" value="C2.B:_Phosphomannomutase_and_P"/>
    <property type="match status" value="1"/>
</dbReference>
<dbReference type="AlphaFoldDB" id="A0A0E2H689"/>
<dbReference type="Proteomes" id="UP000013085">
    <property type="component" value="Unassembled WGS sequence"/>
</dbReference>
<evidence type="ECO:0000313" key="2">
    <source>
        <dbReference type="Proteomes" id="UP000013085"/>
    </source>
</evidence>
<dbReference type="SUPFAM" id="SSF56784">
    <property type="entry name" value="HAD-like"/>
    <property type="match status" value="1"/>
</dbReference>
<dbReference type="GO" id="GO:0005829">
    <property type="term" value="C:cytosol"/>
    <property type="evidence" value="ECO:0007669"/>
    <property type="project" value="TreeGrafter"/>
</dbReference>
<dbReference type="SFLD" id="SFLDS00003">
    <property type="entry name" value="Haloacid_Dehalogenase"/>
    <property type="match status" value="1"/>
</dbReference>
<sequence length="261" mass="29682">MIKLIVSDVDGTLVPDGSPDLDPEVFDIILRLREKGMQFVVASGRPWASVESAFEPVKKKIFYVANNGAYVGCHGRCLYAYTMDRQLAHRIIRKVRMHPELEMVYAGVNGDYLDSKNDVLYDWLTNGYKFNVIRVRDVLELEEPCVKISIYKKEGIEAATRDIYEEFRDQAKMACAGDMWMDCMARDVNKGRAVRTIQESLGIKVEETMAFGDQLNDIEMLNQAYYSFAVANAREEVRRAARFQADSNVRGGVLKILKGLL</sequence>
<dbReference type="PANTHER" id="PTHR10000:SF8">
    <property type="entry name" value="HAD SUPERFAMILY HYDROLASE-LIKE, TYPE 3"/>
    <property type="match status" value="1"/>
</dbReference>
<dbReference type="Gene3D" id="3.40.50.1000">
    <property type="entry name" value="HAD superfamily/HAD-like"/>
    <property type="match status" value="1"/>
</dbReference>
<proteinExistence type="predicted"/>
<dbReference type="NCBIfam" id="TIGR01484">
    <property type="entry name" value="HAD-SF-IIB"/>
    <property type="match status" value="1"/>
</dbReference>
<organism evidence="1 2">
    <name type="scientific">[Clostridium] clostridioforme 90A8</name>
    <dbReference type="NCBI Taxonomy" id="999408"/>
    <lineage>
        <taxon>Bacteria</taxon>
        <taxon>Bacillati</taxon>
        <taxon>Bacillota</taxon>
        <taxon>Clostridia</taxon>
        <taxon>Lachnospirales</taxon>
        <taxon>Lachnospiraceae</taxon>
        <taxon>Enterocloster</taxon>
    </lineage>
</organism>
<dbReference type="InterPro" id="IPR000150">
    <property type="entry name" value="Cof"/>
</dbReference>
<gene>
    <name evidence="1" type="ORF">HMPREF1090_04221</name>
</gene>
<dbReference type="PANTHER" id="PTHR10000">
    <property type="entry name" value="PHOSPHOSERINE PHOSPHATASE"/>
    <property type="match status" value="1"/>
</dbReference>